<proteinExistence type="predicted"/>
<dbReference type="EMBL" id="AMZH03024849">
    <property type="protein sequence ID" value="RRT35574.1"/>
    <property type="molecule type" value="Genomic_DNA"/>
</dbReference>
<reference evidence="1 2" key="1">
    <citation type="journal article" date="2014" name="Agronomy (Basel)">
        <title>A Draft Genome Sequence for Ensete ventricosum, the Drought-Tolerant Tree Against Hunger.</title>
        <authorList>
            <person name="Harrison J."/>
            <person name="Moore K.A."/>
            <person name="Paszkiewicz K."/>
            <person name="Jones T."/>
            <person name="Grant M."/>
            <person name="Ambacheew D."/>
            <person name="Muzemil S."/>
            <person name="Studholme D.J."/>
        </authorList>
    </citation>
    <scope>NUCLEOTIDE SEQUENCE [LARGE SCALE GENOMIC DNA]</scope>
</reference>
<dbReference type="AlphaFoldDB" id="A0A426X7X9"/>
<evidence type="ECO:0000313" key="1">
    <source>
        <dbReference type="EMBL" id="RRT35574.1"/>
    </source>
</evidence>
<evidence type="ECO:0000313" key="2">
    <source>
        <dbReference type="Proteomes" id="UP000287651"/>
    </source>
</evidence>
<sequence length="149" mass="16256">MSRARLQAVGWRSHGAVATAFTGFKCCAKGGGGGVKSLRGIEVVEEKEVFIWQNPSGPYLCDVGSESPPHNCCMPNRCLVCGSYDEDRRMLRRIERGHSHVTSPVHVGLDSCVLRTRGPKILDSWRVRSVGPRRVSASEPRGAPAARRA</sequence>
<accession>A0A426X7X9</accession>
<organism evidence="1 2">
    <name type="scientific">Ensete ventricosum</name>
    <name type="common">Abyssinian banana</name>
    <name type="synonym">Musa ensete</name>
    <dbReference type="NCBI Taxonomy" id="4639"/>
    <lineage>
        <taxon>Eukaryota</taxon>
        <taxon>Viridiplantae</taxon>
        <taxon>Streptophyta</taxon>
        <taxon>Embryophyta</taxon>
        <taxon>Tracheophyta</taxon>
        <taxon>Spermatophyta</taxon>
        <taxon>Magnoliopsida</taxon>
        <taxon>Liliopsida</taxon>
        <taxon>Zingiberales</taxon>
        <taxon>Musaceae</taxon>
        <taxon>Ensete</taxon>
    </lineage>
</organism>
<gene>
    <name evidence="1" type="ORF">B296_00057190</name>
</gene>
<protein>
    <submittedName>
        <fullName evidence="1">Uncharacterized protein</fullName>
    </submittedName>
</protein>
<comment type="caution">
    <text evidence="1">The sequence shown here is derived from an EMBL/GenBank/DDBJ whole genome shotgun (WGS) entry which is preliminary data.</text>
</comment>
<name>A0A426X7X9_ENSVE</name>
<dbReference type="Proteomes" id="UP000287651">
    <property type="component" value="Unassembled WGS sequence"/>
</dbReference>